<comment type="caution">
    <text evidence="3">The sequence shown here is derived from an EMBL/GenBank/DDBJ whole genome shotgun (WGS) entry which is preliminary data.</text>
</comment>
<gene>
    <name evidence="3" type="ORF">KPL81_19650</name>
</gene>
<organism evidence="3 4">
    <name type="scientific">Billgrantia antri</name>
    <dbReference type="NCBI Taxonomy" id="2846777"/>
    <lineage>
        <taxon>Bacteria</taxon>
        <taxon>Pseudomonadati</taxon>
        <taxon>Pseudomonadota</taxon>
        <taxon>Gammaproteobacteria</taxon>
        <taxon>Oceanospirillales</taxon>
        <taxon>Halomonadaceae</taxon>
        <taxon>Billgrantia</taxon>
    </lineage>
</organism>
<dbReference type="Gene3D" id="3.40.50.10610">
    <property type="entry name" value="ABC-type transport auxiliary lipoprotein component"/>
    <property type="match status" value="1"/>
</dbReference>
<feature type="domain" description="ABC-type transport auxiliary lipoprotein component" evidence="2">
    <location>
        <begin position="32"/>
        <end position="193"/>
    </location>
</feature>
<protein>
    <submittedName>
        <fullName evidence="3">Membrane integrity-associated transporter subunit PqiC</fullName>
    </submittedName>
</protein>
<evidence type="ECO:0000256" key="1">
    <source>
        <dbReference type="SAM" id="SignalP"/>
    </source>
</evidence>
<evidence type="ECO:0000313" key="3">
    <source>
        <dbReference type="EMBL" id="MBW6393372.1"/>
    </source>
</evidence>
<accession>A0ABS6ZTG7</accession>
<keyword evidence="4" id="KW-1185">Reference proteome</keyword>
<dbReference type="RefSeq" id="WP_219793575.1">
    <property type="nucleotide sequence ID" value="NZ_JAHYCA010000009.1"/>
</dbReference>
<dbReference type="EMBL" id="JAHYCA010000009">
    <property type="protein sequence ID" value="MBW6393372.1"/>
    <property type="molecule type" value="Genomic_DNA"/>
</dbReference>
<dbReference type="Proteomes" id="UP000769617">
    <property type="component" value="Unassembled WGS sequence"/>
</dbReference>
<dbReference type="InterPro" id="IPR005586">
    <property type="entry name" value="ABC_trans_aux"/>
</dbReference>
<proteinExistence type="predicted"/>
<reference evidence="3 4" key="1">
    <citation type="submission" date="2021-07" db="EMBL/GenBank/DDBJ databases">
        <authorList>
            <person name="So Y."/>
        </authorList>
    </citation>
    <scope>NUCLEOTIDE SEQUENCE [LARGE SCALE GENOMIC DNA]</scope>
    <source>
        <strain evidence="3 4">Y3S6</strain>
    </source>
</reference>
<dbReference type="SUPFAM" id="SSF159594">
    <property type="entry name" value="XCC0632-like"/>
    <property type="match status" value="1"/>
</dbReference>
<dbReference type="Pfam" id="PF03886">
    <property type="entry name" value="ABC_trans_aux"/>
    <property type="match status" value="1"/>
</dbReference>
<name>A0ABS6ZTG7_9GAMM</name>
<feature type="signal peptide" evidence="1">
    <location>
        <begin position="1"/>
        <end position="16"/>
    </location>
</feature>
<sequence length="204" mass="22808">MTQRALSLLLLTMAFALPGCNLVTERTPVTLYELPAQALDPAPVQSTQSRATLRLAMPHASGLLDGSRILVVPEPNQPRAYEGARWADDMPHLIRNRLLDAFLDDGRITNLVHAESMVSADLELLSDLRSFHSEYRNDLPEATLRLDARLIDTRSQRLVATQRFVQRQNAKSEAIPDVVDAFGMAADRLARELVDWTATQMAHR</sequence>
<evidence type="ECO:0000259" key="2">
    <source>
        <dbReference type="Pfam" id="PF03886"/>
    </source>
</evidence>
<evidence type="ECO:0000313" key="4">
    <source>
        <dbReference type="Proteomes" id="UP000769617"/>
    </source>
</evidence>
<keyword evidence="1" id="KW-0732">Signal</keyword>
<feature type="chain" id="PRO_5046150943" evidence="1">
    <location>
        <begin position="17"/>
        <end position="204"/>
    </location>
</feature>